<dbReference type="EMBL" id="JYDL01002343">
    <property type="protein sequence ID" value="KRX11392.1"/>
    <property type="molecule type" value="Genomic_DNA"/>
</dbReference>
<accession>A0A0V0RAI2</accession>
<dbReference type="Proteomes" id="UP000054630">
    <property type="component" value="Unassembled WGS sequence"/>
</dbReference>
<evidence type="ECO:0000313" key="2">
    <source>
        <dbReference type="Proteomes" id="UP000054630"/>
    </source>
</evidence>
<comment type="caution">
    <text evidence="1">The sequence shown here is derived from an EMBL/GenBank/DDBJ whole genome shotgun (WGS) entry which is preliminary data.</text>
</comment>
<organism evidence="1 2">
    <name type="scientific">Trichinella nelsoni</name>
    <dbReference type="NCBI Taxonomy" id="6336"/>
    <lineage>
        <taxon>Eukaryota</taxon>
        <taxon>Metazoa</taxon>
        <taxon>Ecdysozoa</taxon>
        <taxon>Nematoda</taxon>
        <taxon>Enoplea</taxon>
        <taxon>Dorylaimia</taxon>
        <taxon>Trichinellida</taxon>
        <taxon>Trichinellidae</taxon>
        <taxon>Trichinella</taxon>
    </lineage>
</organism>
<evidence type="ECO:0000313" key="1">
    <source>
        <dbReference type="EMBL" id="KRX11392.1"/>
    </source>
</evidence>
<reference evidence="1 2" key="1">
    <citation type="submission" date="2015-01" db="EMBL/GenBank/DDBJ databases">
        <title>Evolution of Trichinella species and genotypes.</title>
        <authorList>
            <person name="Korhonen P.K."/>
            <person name="Edoardo P."/>
            <person name="Giuseppe L.R."/>
            <person name="Gasser R.B."/>
        </authorList>
    </citation>
    <scope>NUCLEOTIDE SEQUENCE [LARGE SCALE GENOMIC DNA]</scope>
    <source>
        <strain evidence="1">ISS37</strain>
    </source>
</reference>
<proteinExistence type="predicted"/>
<name>A0A0V0RAI2_9BILA</name>
<keyword evidence="2" id="KW-1185">Reference proteome</keyword>
<dbReference type="AlphaFoldDB" id="A0A0V0RAI2"/>
<protein>
    <submittedName>
        <fullName evidence="1">Uncharacterized protein</fullName>
    </submittedName>
</protein>
<sequence>MSHWFSCNYYPFNSRNENFPFFNPKNYKRIVIVLYIIK</sequence>
<gene>
    <name evidence="1" type="ORF">T07_12537</name>
</gene>